<feature type="domain" description="HTH lysR-type" evidence="5">
    <location>
        <begin position="6"/>
        <end position="63"/>
    </location>
</feature>
<keyword evidence="2" id="KW-0805">Transcription regulation</keyword>
<dbReference type="InterPro" id="IPR050389">
    <property type="entry name" value="LysR-type_TF"/>
</dbReference>
<keyword evidence="4" id="KW-0804">Transcription</keyword>
<evidence type="ECO:0000259" key="5">
    <source>
        <dbReference type="PROSITE" id="PS50931"/>
    </source>
</evidence>
<evidence type="ECO:0000313" key="7">
    <source>
        <dbReference type="Proteomes" id="UP000031338"/>
    </source>
</evidence>
<dbReference type="Pfam" id="PF00126">
    <property type="entry name" value="HTH_1"/>
    <property type="match status" value="1"/>
</dbReference>
<dbReference type="InterPro" id="IPR036388">
    <property type="entry name" value="WH-like_DNA-bd_sf"/>
</dbReference>
<evidence type="ECO:0000256" key="2">
    <source>
        <dbReference type="ARBA" id="ARBA00023015"/>
    </source>
</evidence>
<dbReference type="PROSITE" id="PS50931">
    <property type="entry name" value="HTH_LYSR"/>
    <property type="match status" value="1"/>
</dbReference>
<dbReference type="AlphaFoldDB" id="A0A0B8ZZW2"/>
<dbReference type="Gene3D" id="1.10.10.10">
    <property type="entry name" value="Winged helix-like DNA-binding domain superfamily/Winged helix DNA-binding domain"/>
    <property type="match status" value="1"/>
</dbReference>
<evidence type="ECO:0000256" key="3">
    <source>
        <dbReference type="ARBA" id="ARBA00023125"/>
    </source>
</evidence>
<keyword evidence="7" id="KW-1185">Reference proteome</keyword>
<dbReference type="Pfam" id="PF03466">
    <property type="entry name" value="LysR_substrate"/>
    <property type="match status" value="1"/>
</dbReference>
<evidence type="ECO:0000256" key="4">
    <source>
        <dbReference type="ARBA" id="ARBA00023163"/>
    </source>
</evidence>
<dbReference type="Gene3D" id="3.40.190.10">
    <property type="entry name" value="Periplasmic binding protein-like II"/>
    <property type="match status" value="2"/>
</dbReference>
<comment type="caution">
    <text evidence="6">The sequence shown here is derived from an EMBL/GenBank/DDBJ whole genome shotgun (WGS) entry which is preliminary data.</text>
</comment>
<sequence>MRFKGLDLNLLVVFDALMETRSVTRAAERIGLTQPATSAALRRLRDYFHDEIVVAVGKRMHPTPFAEGLHPQIQLALRGVERAITTPTAFDPTTSTRRFRIVSSDYIMVAVLVPLIERFAVTAPGVRVEIIQPTEQAVSELESGKADLLVTPEPFLAAWHPHEILFEEEQVVVGWAENPVLKRGLTEEDFYAAGHVTVAFGATRTPAFADSTLSRMGRERLVEVTVSSFASAPWFIEGTARLAVLHERLVRQIARRFNLAWAPMPFPFPKMHEMMQFHESRADDAGLNWLRQQMREVAAEAA</sequence>
<gene>
    <name evidence="6" type="ORF">NJ75_04066</name>
</gene>
<dbReference type="GO" id="GO:0003700">
    <property type="term" value="F:DNA-binding transcription factor activity"/>
    <property type="evidence" value="ECO:0007669"/>
    <property type="project" value="InterPro"/>
</dbReference>
<comment type="similarity">
    <text evidence="1">Belongs to the LysR transcriptional regulatory family.</text>
</comment>
<proteinExistence type="inferred from homology"/>
<dbReference type="GO" id="GO:0003677">
    <property type="term" value="F:DNA binding"/>
    <property type="evidence" value="ECO:0007669"/>
    <property type="project" value="UniProtKB-KW"/>
</dbReference>
<dbReference type="EMBL" id="JRVC01000027">
    <property type="protein sequence ID" value="KHS42629.1"/>
    <property type="molecule type" value="Genomic_DNA"/>
</dbReference>
<organism evidence="6 7">
    <name type="scientific">Novosphingobium subterraneum</name>
    <dbReference type="NCBI Taxonomy" id="48936"/>
    <lineage>
        <taxon>Bacteria</taxon>
        <taxon>Pseudomonadati</taxon>
        <taxon>Pseudomonadota</taxon>
        <taxon>Alphaproteobacteria</taxon>
        <taxon>Sphingomonadales</taxon>
        <taxon>Sphingomonadaceae</taxon>
        <taxon>Novosphingobium</taxon>
    </lineage>
</organism>
<dbReference type="InterPro" id="IPR036390">
    <property type="entry name" value="WH_DNA-bd_sf"/>
</dbReference>
<dbReference type="InterPro" id="IPR037416">
    <property type="entry name" value="NodD_PBP2"/>
</dbReference>
<dbReference type="Proteomes" id="UP000031338">
    <property type="component" value="Unassembled WGS sequence"/>
</dbReference>
<evidence type="ECO:0000313" key="6">
    <source>
        <dbReference type="EMBL" id="KHS42629.1"/>
    </source>
</evidence>
<dbReference type="CDD" id="cd08462">
    <property type="entry name" value="PBP2_NodD"/>
    <property type="match status" value="1"/>
</dbReference>
<reference evidence="6 7" key="1">
    <citation type="submission" date="2014-10" db="EMBL/GenBank/DDBJ databases">
        <title>Draft genome sequence of Novosphingobium subterraneum DSM 12447.</title>
        <authorList>
            <person name="Gan H.M."/>
            <person name="Gan H.Y."/>
            <person name="Savka M.A."/>
        </authorList>
    </citation>
    <scope>NUCLEOTIDE SEQUENCE [LARGE SCALE GENOMIC DNA]</scope>
    <source>
        <strain evidence="6 7">DSM 12447</strain>
    </source>
</reference>
<dbReference type="RefSeq" id="WP_039337696.1">
    <property type="nucleotide sequence ID" value="NZ_JRVC01000027.1"/>
</dbReference>
<accession>A0A0B8ZZW2</accession>
<dbReference type="PATRIC" id="fig|48936.3.peg.4097"/>
<dbReference type="InterPro" id="IPR000847">
    <property type="entry name" value="LysR_HTH_N"/>
</dbReference>
<protein>
    <submittedName>
        <fullName evidence="6">LysR family transcriptional regulator</fullName>
    </submittedName>
</protein>
<dbReference type="InterPro" id="IPR005119">
    <property type="entry name" value="LysR_subst-bd"/>
</dbReference>
<keyword evidence="3" id="KW-0238">DNA-binding</keyword>
<dbReference type="PANTHER" id="PTHR30118">
    <property type="entry name" value="HTH-TYPE TRANSCRIPTIONAL REGULATOR LEUO-RELATED"/>
    <property type="match status" value="1"/>
</dbReference>
<dbReference type="SUPFAM" id="SSF46785">
    <property type="entry name" value="Winged helix' DNA-binding domain"/>
    <property type="match status" value="1"/>
</dbReference>
<dbReference type="PANTHER" id="PTHR30118:SF6">
    <property type="entry name" value="HTH-TYPE TRANSCRIPTIONAL REGULATOR LEUO"/>
    <property type="match status" value="1"/>
</dbReference>
<name>A0A0B8ZZW2_9SPHN</name>
<dbReference type="SUPFAM" id="SSF53850">
    <property type="entry name" value="Periplasmic binding protein-like II"/>
    <property type="match status" value="1"/>
</dbReference>
<dbReference type="STRING" id="48936.NJ75_04066"/>
<evidence type="ECO:0000256" key="1">
    <source>
        <dbReference type="ARBA" id="ARBA00009437"/>
    </source>
</evidence>